<feature type="transmembrane region" description="Helical" evidence="19">
    <location>
        <begin position="230"/>
        <end position="247"/>
    </location>
</feature>
<evidence type="ECO:0000256" key="6">
    <source>
        <dbReference type="ARBA" id="ARBA00015850"/>
    </source>
</evidence>
<evidence type="ECO:0000256" key="5">
    <source>
        <dbReference type="ARBA" id="ARBA00013200"/>
    </source>
</evidence>
<feature type="transmembrane region" description="Helical" evidence="19">
    <location>
        <begin position="57"/>
        <end position="74"/>
    </location>
</feature>
<evidence type="ECO:0000256" key="19">
    <source>
        <dbReference type="HAMAP-Rule" id="MF_00719"/>
    </source>
</evidence>
<evidence type="ECO:0000256" key="15">
    <source>
        <dbReference type="ARBA" id="ARBA00032605"/>
    </source>
</evidence>
<evidence type="ECO:0000256" key="13">
    <source>
        <dbReference type="ARBA" id="ARBA00023136"/>
    </source>
</evidence>
<evidence type="ECO:0000256" key="14">
    <source>
        <dbReference type="ARBA" id="ARBA00025228"/>
    </source>
</evidence>
<dbReference type="GO" id="GO:0005886">
    <property type="term" value="C:plasma membrane"/>
    <property type="evidence" value="ECO:0007669"/>
    <property type="project" value="UniProtKB-SubCell"/>
</dbReference>
<dbReference type="PANTHER" id="PTHR34148:SF1">
    <property type="entry name" value="ADENOSYLCOBINAMIDE-GDP RIBAZOLETRANSFERASE"/>
    <property type="match status" value="1"/>
</dbReference>
<evidence type="ECO:0000256" key="1">
    <source>
        <dbReference type="ARBA" id="ARBA00001946"/>
    </source>
</evidence>
<evidence type="ECO:0000313" key="21">
    <source>
        <dbReference type="Proteomes" id="UP000011863"/>
    </source>
</evidence>
<comment type="catalytic activity">
    <reaction evidence="17 19">
        <text>alpha-ribazole + adenosylcob(III)inamide-GDP = adenosylcob(III)alamin + GMP + H(+)</text>
        <dbReference type="Rhea" id="RHEA:16049"/>
        <dbReference type="ChEBI" id="CHEBI:10329"/>
        <dbReference type="ChEBI" id="CHEBI:15378"/>
        <dbReference type="ChEBI" id="CHEBI:18408"/>
        <dbReference type="ChEBI" id="CHEBI:58115"/>
        <dbReference type="ChEBI" id="CHEBI:60487"/>
        <dbReference type="EC" id="2.7.8.26"/>
    </reaction>
</comment>
<feature type="transmembrane region" description="Helical" evidence="19">
    <location>
        <begin position="30"/>
        <end position="50"/>
    </location>
</feature>
<evidence type="ECO:0000313" key="20">
    <source>
        <dbReference type="EMBL" id="BAN01470.1"/>
    </source>
</evidence>
<proteinExistence type="inferred from homology"/>
<dbReference type="PANTHER" id="PTHR34148">
    <property type="entry name" value="ADENOSYLCOBINAMIDE-GDP RIBAZOLETRANSFERASE"/>
    <property type="match status" value="1"/>
</dbReference>
<evidence type="ECO:0000256" key="10">
    <source>
        <dbReference type="ARBA" id="ARBA00022692"/>
    </source>
</evidence>
<evidence type="ECO:0000256" key="7">
    <source>
        <dbReference type="ARBA" id="ARBA00022475"/>
    </source>
</evidence>
<sequence length="248" mass="24653">MRGLLGAAQFLTRIPIRLKAAPDLTASVSWFPVVGALLGALLGGVAAGLFELVPGSVAAAVVVLLGVAITGAFHEDGLADTADAMGGWTPERRREILKDSRHGSYGVAAMCGTIVLRIVCVASLAPAAAFGGLVGAHCLGRGAAVATMALAPPVPTEGLGADYSRSLSPGRAAAGVLAALTIGAVAVGWWVAPLAGAVAVGALLVSVIAVRAFGGVSGDILGAVEQVGECLVLVIVSGLAMHHALWWT</sequence>
<comment type="cofactor">
    <cofactor evidence="1 19">
        <name>Mg(2+)</name>
        <dbReference type="ChEBI" id="CHEBI:18420"/>
    </cofactor>
</comment>
<gene>
    <name evidence="19 20" type="primary">cobS</name>
    <name evidence="20" type="ORF">YM304_11560</name>
</gene>
<keyword evidence="10 19" id="KW-0812">Transmembrane</keyword>
<dbReference type="Pfam" id="PF02654">
    <property type="entry name" value="CobS"/>
    <property type="match status" value="1"/>
</dbReference>
<dbReference type="GO" id="GO:0051073">
    <property type="term" value="F:adenosylcobinamide-GDP ribazoletransferase activity"/>
    <property type="evidence" value="ECO:0007669"/>
    <property type="project" value="UniProtKB-UniRule"/>
</dbReference>
<name>A0A6C7E4C0_ILUCY</name>
<keyword evidence="21" id="KW-1185">Reference proteome</keyword>
<dbReference type="AlphaFoldDB" id="A0A6C7E4C0"/>
<keyword evidence="11 19" id="KW-0460">Magnesium</keyword>
<organism evidence="20 21">
    <name type="scientific">Ilumatobacter coccineus (strain NBRC 103263 / KCTC 29153 / YM16-304)</name>
    <dbReference type="NCBI Taxonomy" id="1313172"/>
    <lineage>
        <taxon>Bacteria</taxon>
        <taxon>Bacillati</taxon>
        <taxon>Actinomycetota</taxon>
        <taxon>Acidimicrobiia</taxon>
        <taxon>Acidimicrobiales</taxon>
        <taxon>Ilumatobacteraceae</taxon>
        <taxon>Ilumatobacter</taxon>
    </lineage>
</organism>
<evidence type="ECO:0000256" key="16">
    <source>
        <dbReference type="ARBA" id="ARBA00032853"/>
    </source>
</evidence>
<keyword evidence="9 19" id="KW-0808">Transferase</keyword>
<evidence type="ECO:0000256" key="8">
    <source>
        <dbReference type="ARBA" id="ARBA00022573"/>
    </source>
</evidence>
<feature type="transmembrane region" description="Helical" evidence="19">
    <location>
        <begin position="172"/>
        <end position="192"/>
    </location>
</feature>
<keyword evidence="7 19" id="KW-1003">Cell membrane</keyword>
<dbReference type="EC" id="2.7.8.26" evidence="5 19"/>
<accession>A0A6C7E4C0</accession>
<evidence type="ECO:0000256" key="9">
    <source>
        <dbReference type="ARBA" id="ARBA00022679"/>
    </source>
</evidence>
<feature type="transmembrane region" description="Helical" evidence="19">
    <location>
        <begin position="107"/>
        <end position="134"/>
    </location>
</feature>
<evidence type="ECO:0000256" key="12">
    <source>
        <dbReference type="ARBA" id="ARBA00022989"/>
    </source>
</evidence>
<comment type="pathway">
    <text evidence="3 19">Cofactor biosynthesis; adenosylcobalamin biosynthesis; adenosylcobalamin from cob(II)yrinate a,c-diamide: step 7/7.</text>
</comment>
<protein>
    <recommendedName>
        <fullName evidence="6 19">Adenosylcobinamide-GDP ribazoletransferase</fullName>
        <ecNumber evidence="5 19">2.7.8.26</ecNumber>
    </recommendedName>
    <alternativeName>
        <fullName evidence="16 19">Cobalamin synthase</fullName>
    </alternativeName>
    <alternativeName>
        <fullName evidence="15 19">Cobalamin-5'-phosphate synthase</fullName>
    </alternativeName>
</protein>
<dbReference type="GO" id="GO:0008818">
    <property type="term" value="F:cobalamin 5'-phosphate synthase activity"/>
    <property type="evidence" value="ECO:0007669"/>
    <property type="project" value="UniProtKB-UniRule"/>
</dbReference>
<comment type="subcellular location">
    <subcellularLocation>
        <location evidence="2 19">Cell membrane</location>
        <topology evidence="2 19">Multi-pass membrane protein</topology>
    </subcellularLocation>
</comment>
<keyword evidence="12 19" id="KW-1133">Transmembrane helix</keyword>
<dbReference type="HAMAP" id="MF_00719">
    <property type="entry name" value="CobS"/>
    <property type="match status" value="1"/>
</dbReference>
<dbReference type="EMBL" id="AP012057">
    <property type="protein sequence ID" value="BAN01470.1"/>
    <property type="molecule type" value="Genomic_DNA"/>
</dbReference>
<comment type="catalytic activity">
    <reaction evidence="18 19">
        <text>alpha-ribazole 5'-phosphate + adenosylcob(III)inamide-GDP = adenosylcob(III)alamin 5'-phosphate + GMP + H(+)</text>
        <dbReference type="Rhea" id="RHEA:23560"/>
        <dbReference type="ChEBI" id="CHEBI:15378"/>
        <dbReference type="ChEBI" id="CHEBI:57918"/>
        <dbReference type="ChEBI" id="CHEBI:58115"/>
        <dbReference type="ChEBI" id="CHEBI:60487"/>
        <dbReference type="ChEBI" id="CHEBI:60493"/>
        <dbReference type="EC" id="2.7.8.26"/>
    </reaction>
</comment>
<evidence type="ECO:0000256" key="2">
    <source>
        <dbReference type="ARBA" id="ARBA00004651"/>
    </source>
</evidence>
<keyword evidence="8 19" id="KW-0169">Cobalamin biosynthesis</keyword>
<evidence type="ECO:0000256" key="3">
    <source>
        <dbReference type="ARBA" id="ARBA00004663"/>
    </source>
</evidence>
<evidence type="ECO:0000256" key="17">
    <source>
        <dbReference type="ARBA" id="ARBA00048623"/>
    </source>
</evidence>
<comment type="similarity">
    <text evidence="4 19">Belongs to the CobS family.</text>
</comment>
<dbReference type="OrthoDB" id="9794223at2"/>
<keyword evidence="13 19" id="KW-0472">Membrane</keyword>
<dbReference type="GO" id="GO:0009236">
    <property type="term" value="P:cobalamin biosynthetic process"/>
    <property type="evidence" value="ECO:0007669"/>
    <property type="project" value="UniProtKB-UniRule"/>
</dbReference>
<dbReference type="KEGG" id="aym:YM304_11560"/>
<reference evidence="20 21" key="1">
    <citation type="journal article" date="2013" name="Int. J. Syst. Evol. Microbiol.">
        <title>Ilumatobacter nonamiense sp. nov. and Ilumatobacter coccineum sp. nov., isolated from seashore sand.</title>
        <authorList>
            <person name="Matsumoto A."/>
            <person name="Kasai H."/>
            <person name="Matsuo Y."/>
            <person name="Shizuri Y."/>
            <person name="Ichikawa N."/>
            <person name="Fujita N."/>
            <person name="Omura S."/>
            <person name="Takahashi Y."/>
        </authorList>
    </citation>
    <scope>NUCLEOTIDE SEQUENCE [LARGE SCALE GENOMIC DNA]</scope>
    <source>
        <strain evidence="21">NBRC 103263 / KCTC 29153 / YM16-304</strain>
    </source>
</reference>
<comment type="function">
    <text evidence="14 19">Joins adenosylcobinamide-GDP and alpha-ribazole to generate adenosylcobalamin (Ado-cobalamin). Also synthesizes adenosylcobalamin 5'-phosphate from adenosylcobinamide-GDP and alpha-ribazole 5'-phosphate.</text>
</comment>
<dbReference type="UniPathway" id="UPA00148">
    <property type="reaction ID" value="UER00238"/>
</dbReference>
<dbReference type="Proteomes" id="UP000011863">
    <property type="component" value="Chromosome"/>
</dbReference>
<evidence type="ECO:0000256" key="4">
    <source>
        <dbReference type="ARBA" id="ARBA00010561"/>
    </source>
</evidence>
<feature type="transmembrane region" description="Helical" evidence="19">
    <location>
        <begin position="198"/>
        <end position="218"/>
    </location>
</feature>
<dbReference type="InterPro" id="IPR003805">
    <property type="entry name" value="CobS"/>
</dbReference>
<evidence type="ECO:0000256" key="18">
    <source>
        <dbReference type="ARBA" id="ARBA00049504"/>
    </source>
</evidence>
<evidence type="ECO:0000256" key="11">
    <source>
        <dbReference type="ARBA" id="ARBA00022842"/>
    </source>
</evidence>
<dbReference type="RefSeq" id="WP_015440717.1">
    <property type="nucleotide sequence ID" value="NC_020520.1"/>
</dbReference>
<dbReference type="NCBIfam" id="TIGR00317">
    <property type="entry name" value="cobS"/>
    <property type="match status" value="1"/>
</dbReference>